<evidence type="ECO:0000313" key="4">
    <source>
        <dbReference type="Proteomes" id="UP001176521"/>
    </source>
</evidence>
<reference evidence="3" key="1">
    <citation type="journal article" date="2023" name="PhytoFront">
        <title>Draft Genome Resources of Seven Strains of Tilletia horrida, Causal Agent of Kernel Smut of Rice.</title>
        <authorList>
            <person name="Khanal S."/>
            <person name="Antony Babu S."/>
            <person name="Zhou X.G."/>
        </authorList>
    </citation>
    <scope>NUCLEOTIDE SEQUENCE</scope>
    <source>
        <strain evidence="3">TX3</strain>
    </source>
</reference>
<feature type="region of interest" description="Disordered" evidence="2">
    <location>
        <begin position="1367"/>
        <end position="1409"/>
    </location>
</feature>
<feature type="compositionally biased region" description="Basic and acidic residues" evidence="2">
    <location>
        <begin position="985"/>
        <end position="1004"/>
    </location>
</feature>
<feature type="compositionally biased region" description="Low complexity" evidence="2">
    <location>
        <begin position="1095"/>
        <end position="1108"/>
    </location>
</feature>
<feature type="compositionally biased region" description="Low complexity" evidence="2">
    <location>
        <begin position="1072"/>
        <end position="1082"/>
    </location>
</feature>
<feature type="compositionally biased region" description="Low complexity" evidence="2">
    <location>
        <begin position="751"/>
        <end position="761"/>
    </location>
</feature>
<organism evidence="3 4">
    <name type="scientific">Tilletia horrida</name>
    <dbReference type="NCBI Taxonomy" id="155126"/>
    <lineage>
        <taxon>Eukaryota</taxon>
        <taxon>Fungi</taxon>
        <taxon>Dikarya</taxon>
        <taxon>Basidiomycota</taxon>
        <taxon>Ustilaginomycotina</taxon>
        <taxon>Exobasidiomycetes</taxon>
        <taxon>Tilletiales</taxon>
        <taxon>Tilletiaceae</taxon>
        <taxon>Tilletia</taxon>
    </lineage>
</organism>
<name>A0AAN6GDR0_9BASI</name>
<feature type="region of interest" description="Disordered" evidence="2">
    <location>
        <begin position="953"/>
        <end position="1157"/>
    </location>
</feature>
<feature type="region of interest" description="Disordered" evidence="2">
    <location>
        <begin position="557"/>
        <end position="589"/>
    </location>
</feature>
<feature type="region of interest" description="Disordered" evidence="2">
    <location>
        <begin position="89"/>
        <end position="111"/>
    </location>
</feature>
<sequence>MPAGPLARRSRPRTAPTREDGEPVPSFCPPAAARQSGDHSAVAAEADEDNNDAFLPRSQSDVPAARRFSANTLLDQSAQIGVKIFRQRRPSTSAVVPTHSRTASSSSDQRFGQWNSWLPHSAVAAKAEGIKHFVADRKASVTSVVRKVRARHGSGSHNLHDSDQSPSGREGSRAADDIEYICDDSDEEMLEGFVPVCPPSIQKAPPRRPAPLPPKLVIAPTRSAARAEQALSIQRHSLDGRESPEEPPSPSDAEYAFYTPRGSIANNTSWIGELSAAPTSLFDPVDPARLCPKSSKPRRRSWLDGLGPDSPSKRIAEKEARRPSAPVTLARPNFPPTPTQANPATMIDGADQAWGTRSRQSSNTPVIVTSSSDADLRPVTLPDEPRARVPERHSSKAILQADPAPPQFSAAPIYSQVVQCEHQMDDYKTLQLRIIQLEKELQVAQQNAEMWRFKYTALANTQEAQNQALEKLRMTIHAVDNSAQADLPRPPPTPRNRERKARRLSSSQTPKASAKVVSPALPSAELERSHEAPVTARPDAREALVVKQQAGDDATFADAEEDATATPVLSTQQRDEPSTEVGGMPSHHMLSVSDHLDHLASAPNEGIDAATLNSLMPEESAIRRRRGLSHSAASGLSNMAEGLKAKLRTSPSSGSQPLPSLPHKSPRRPNMKLFGRRPSNLPSSANSINGGPSSPLPLNSPYSGDEESLFGQPAPMTHSRRSSRVIELSSLLPQRQGSNDGRPGSSAGRQRSASVTSKLSLSSLSTATRLVTATLHKNNALRLTGTGVGSGDSYSPAGRQITPSMVGPPLTFSPQPIEASLQEAAEITPGRKSMAEMGPQPAPPDWLESIAFEASDSEEESVGARAGVSGSAVDGASSAAAQRASLSKEDGSTAGMSSAIASSMVLDRFADTAMQASASHSSAQHTKDMPTPLIGQDAGRAGAILVEKARPVTLEQSEETNSLHLLRPAPSTSTLSTAGACHHGMRGEQDAAKRPSFDDAERHSLRSASSSNAIRAPSLHGKSSIKPRSSFSSRREATGTPDSAKHAAESRAFQRPLHLQPESAQNSGALISTRSSTRSQSSLRNRPPLTNALLSGSTSPGSRSSSKMGSHEVRVSMPHSPAPPSPSPSPSPPLASRDGDGPAESSETFDKHGQSTSVAEAQLLLPNAASVATPARSNPLKKLYKQALLTKKSAPLMKIPSPELPSLSPSGPAVSQEVKKTPSIGNLKDSAGKDKKLPAAQPGALEEDVGDSSVHSDRALHEAHYPQSLAVQFDWLQASLAFGDDTAQHLASSAQSKSAAKAAVSSSLPLGPAAASAQRSPSKRKSFDPELSLVDVDGLEPSILAMNGIGLGIDNVFADEVVRPAVGGGSHNGSNGPAPKMALPPPPLPPKGAPMVKYAHITPPSSDAE</sequence>
<dbReference type="EMBL" id="JAPDMQ010000087">
    <property type="protein sequence ID" value="KAK0535870.1"/>
    <property type="molecule type" value="Genomic_DNA"/>
</dbReference>
<feature type="compositionally biased region" description="Low complexity" evidence="2">
    <location>
        <begin position="1306"/>
        <end position="1317"/>
    </location>
</feature>
<feature type="compositionally biased region" description="Low complexity" evidence="2">
    <location>
        <begin position="650"/>
        <end position="662"/>
    </location>
</feature>
<feature type="region of interest" description="Disordered" evidence="2">
    <location>
        <begin position="1306"/>
        <end position="1328"/>
    </location>
</feature>
<feature type="compositionally biased region" description="Basic and acidic residues" evidence="2">
    <location>
        <begin position="311"/>
        <end position="322"/>
    </location>
</feature>
<feature type="compositionally biased region" description="Polar residues" evidence="2">
    <location>
        <begin position="90"/>
        <end position="111"/>
    </location>
</feature>
<feature type="region of interest" description="Disordered" evidence="2">
    <location>
        <begin position="149"/>
        <end position="173"/>
    </location>
</feature>
<feature type="region of interest" description="Disordered" evidence="2">
    <location>
        <begin position="854"/>
        <end position="874"/>
    </location>
</feature>
<feature type="compositionally biased region" description="Low complexity" evidence="2">
    <location>
        <begin position="689"/>
        <end position="703"/>
    </location>
</feature>
<protein>
    <submittedName>
        <fullName evidence="3">Uncharacterized protein</fullName>
    </submittedName>
</protein>
<feature type="compositionally biased region" description="Basic and acidic residues" evidence="2">
    <location>
        <begin position="1033"/>
        <end position="1049"/>
    </location>
</feature>
<accession>A0AAN6GDR0</accession>
<keyword evidence="4" id="KW-1185">Reference proteome</keyword>
<evidence type="ECO:0000313" key="3">
    <source>
        <dbReference type="EMBL" id="KAK0535870.1"/>
    </source>
</evidence>
<feature type="coiled-coil region" evidence="1">
    <location>
        <begin position="420"/>
        <end position="454"/>
    </location>
</feature>
<comment type="caution">
    <text evidence="3">The sequence shown here is derived from an EMBL/GenBank/DDBJ whole genome shotgun (WGS) entry which is preliminary data.</text>
</comment>
<feature type="compositionally biased region" description="Pro residues" evidence="2">
    <location>
        <begin position="1120"/>
        <end position="1133"/>
    </location>
</feature>
<feature type="compositionally biased region" description="Polar residues" evidence="2">
    <location>
        <begin position="355"/>
        <end position="373"/>
    </location>
</feature>
<dbReference type="Proteomes" id="UP001176521">
    <property type="component" value="Unassembled WGS sequence"/>
</dbReference>
<feature type="region of interest" description="Disordered" evidence="2">
    <location>
        <begin position="281"/>
        <end position="391"/>
    </location>
</feature>
<evidence type="ECO:0000256" key="2">
    <source>
        <dbReference type="SAM" id="MobiDB-lite"/>
    </source>
</evidence>
<gene>
    <name evidence="3" type="ORF">OC842_002168</name>
</gene>
<feature type="region of interest" description="Disordered" evidence="2">
    <location>
        <begin position="916"/>
        <end position="936"/>
    </location>
</feature>
<keyword evidence="1" id="KW-0175">Coiled coil</keyword>
<evidence type="ECO:0000256" key="1">
    <source>
        <dbReference type="SAM" id="Coils"/>
    </source>
</evidence>
<feature type="region of interest" description="Disordered" evidence="2">
    <location>
        <begin position="1197"/>
        <end position="1259"/>
    </location>
</feature>
<feature type="compositionally biased region" description="Pro residues" evidence="2">
    <location>
        <begin position="1382"/>
        <end position="1392"/>
    </location>
</feature>
<feature type="region of interest" description="Disordered" evidence="2">
    <location>
        <begin position="647"/>
        <end position="761"/>
    </location>
</feature>
<proteinExistence type="predicted"/>
<feature type="region of interest" description="Disordered" evidence="2">
    <location>
        <begin position="1"/>
        <end position="57"/>
    </location>
</feature>
<feature type="region of interest" description="Disordered" evidence="2">
    <location>
        <begin position="480"/>
        <end position="538"/>
    </location>
</feature>
<feature type="compositionally biased region" description="Low complexity" evidence="2">
    <location>
        <begin position="863"/>
        <end position="874"/>
    </location>
</feature>
<feature type="region of interest" description="Disordered" evidence="2">
    <location>
        <begin position="234"/>
        <end position="256"/>
    </location>
</feature>
<feature type="compositionally biased region" description="Low complexity" evidence="2">
    <location>
        <begin position="1200"/>
        <end position="1210"/>
    </location>
</feature>